<protein>
    <submittedName>
        <fullName evidence="1">Uncharacterized protein</fullName>
    </submittedName>
</protein>
<gene>
    <name evidence="1" type="ORF">L21SP5_03651</name>
</gene>
<dbReference type="KEGG" id="blq:L21SP5_03651"/>
<name>A0A0S2I4V3_9BACT</name>
<organism evidence="1 2">
    <name type="scientific">Salinivirga cyanobacteriivorans</name>
    <dbReference type="NCBI Taxonomy" id="1307839"/>
    <lineage>
        <taxon>Bacteria</taxon>
        <taxon>Pseudomonadati</taxon>
        <taxon>Bacteroidota</taxon>
        <taxon>Bacteroidia</taxon>
        <taxon>Bacteroidales</taxon>
        <taxon>Salinivirgaceae</taxon>
        <taxon>Salinivirga</taxon>
    </lineage>
</organism>
<keyword evidence="2" id="KW-1185">Reference proteome</keyword>
<sequence length="38" mass="4676">MKKFDVEFLEPAKDFMDNLDDKSRKKVLFNIWKSREIN</sequence>
<dbReference type="Proteomes" id="UP000064893">
    <property type="component" value="Chromosome"/>
</dbReference>
<dbReference type="AlphaFoldDB" id="A0A0S2I4V3"/>
<proteinExistence type="predicted"/>
<accession>A0A0S2I4V3</accession>
<reference evidence="1 2" key="1">
    <citation type="submission" date="2015-11" db="EMBL/GenBank/DDBJ databases">
        <title>Description and complete genome sequence of a novel strain predominating in hypersaline microbial mats and representing a new family of the Bacteriodetes phylum.</title>
        <authorList>
            <person name="Spring S."/>
            <person name="Bunk B."/>
            <person name="Sproer C."/>
            <person name="Klenk H.-P."/>
        </authorList>
    </citation>
    <scope>NUCLEOTIDE SEQUENCE [LARGE SCALE GENOMIC DNA]</scope>
    <source>
        <strain evidence="1 2">L21-Spi-D4</strain>
    </source>
</reference>
<dbReference type="EMBL" id="CP013118">
    <property type="protein sequence ID" value="ALO17252.1"/>
    <property type="molecule type" value="Genomic_DNA"/>
</dbReference>
<evidence type="ECO:0000313" key="1">
    <source>
        <dbReference type="EMBL" id="ALO17252.1"/>
    </source>
</evidence>
<evidence type="ECO:0000313" key="2">
    <source>
        <dbReference type="Proteomes" id="UP000064893"/>
    </source>
</evidence>